<keyword evidence="7 10" id="KW-0460">Magnesium</keyword>
<evidence type="ECO:0000256" key="7">
    <source>
        <dbReference type="ARBA" id="ARBA00022842"/>
    </source>
</evidence>
<name>A0A4R8LL61_9BACL</name>
<sequence>MPMERPASVQKAFVAMDTRVAITGVSRHHAEADIGLRIESAIRPFYEVEASCSRFRSDSEVRRLLHHVGEAVVVSPLLYHPLRFALTIADITAGQFDPAVGRRMERLGFAIDYQSGCSIASVSVPDDVTYRDITLDDEHRTVTLHRPVVIDLGAVAKGFAVDLAATQLQELDGFVIDAGGDIYAGGLRPDGKPWRIGIRHPRVSGATVATLAISNCAVCTSGDYERKSRVEPGASHIVLPQRGGTSPASVTVIARYAMMADALSTAAMVLGPDEGRALLAKCGVEGLFIMPDLSTFTTDQWEVYTDE</sequence>
<dbReference type="AlphaFoldDB" id="A0A4R8LL61"/>
<dbReference type="Pfam" id="PF02424">
    <property type="entry name" value="ApbE"/>
    <property type="match status" value="1"/>
</dbReference>
<dbReference type="PANTHER" id="PTHR30040:SF2">
    <property type="entry name" value="FAD:PROTEIN FMN TRANSFERASE"/>
    <property type="match status" value="1"/>
</dbReference>
<keyword evidence="5 10" id="KW-0479">Metal-binding</keyword>
<reference evidence="12 13" key="1">
    <citation type="submission" date="2019-03" db="EMBL/GenBank/DDBJ databases">
        <title>Genomic Encyclopedia of Type Strains, Phase IV (KMG-IV): sequencing the most valuable type-strain genomes for metagenomic binning, comparative biology and taxonomic classification.</title>
        <authorList>
            <person name="Goeker M."/>
        </authorList>
    </citation>
    <scope>NUCLEOTIDE SEQUENCE [LARGE SCALE GENOMIC DNA]</scope>
    <source>
        <strain evidence="12 13">DSM 17974</strain>
    </source>
</reference>
<feature type="binding site" evidence="11">
    <location>
        <position position="154"/>
    </location>
    <ligand>
        <name>Mg(2+)</name>
        <dbReference type="ChEBI" id="CHEBI:18420"/>
    </ligand>
</feature>
<evidence type="ECO:0000256" key="2">
    <source>
        <dbReference type="ARBA" id="ARBA00016337"/>
    </source>
</evidence>
<evidence type="ECO:0000256" key="6">
    <source>
        <dbReference type="ARBA" id="ARBA00022827"/>
    </source>
</evidence>
<feature type="binding site" evidence="11">
    <location>
        <position position="261"/>
    </location>
    <ligand>
        <name>Mg(2+)</name>
        <dbReference type="ChEBI" id="CHEBI:18420"/>
    </ligand>
</feature>
<keyword evidence="3 10" id="KW-0285">Flavoprotein</keyword>
<evidence type="ECO:0000256" key="5">
    <source>
        <dbReference type="ARBA" id="ARBA00022723"/>
    </source>
</evidence>
<keyword evidence="6 10" id="KW-0274">FAD</keyword>
<protein>
    <recommendedName>
        <fullName evidence="2 10">FAD:protein FMN transferase</fullName>
        <ecNumber evidence="1 10">2.7.1.180</ecNumber>
    </recommendedName>
    <alternativeName>
        <fullName evidence="8 10">Flavin transferase</fullName>
    </alternativeName>
</protein>
<comment type="similarity">
    <text evidence="10">Belongs to the ApbE family.</text>
</comment>
<evidence type="ECO:0000256" key="8">
    <source>
        <dbReference type="ARBA" id="ARBA00031306"/>
    </source>
</evidence>
<dbReference type="EC" id="2.7.1.180" evidence="1 10"/>
<evidence type="ECO:0000313" key="12">
    <source>
        <dbReference type="EMBL" id="TDY45274.1"/>
    </source>
</evidence>
<proteinExistence type="inferred from homology"/>
<comment type="catalytic activity">
    <reaction evidence="9 10">
        <text>L-threonyl-[protein] + FAD = FMN-L-threonyl-[protein] + AMP + H(+)</text>
        <dbReference type="Rhea" id="RHEA:36847"/>
        <dbReference type="Rhea" id="RHEA-COMP:11060"/>
        <dbReference type="Rhea" id="RHEA-COMP:11061"/>
        <dbReference type="ChEBI" id="CHEBI:15378"/>
        <dbReference type="ChEBI" id="CHEBI:30013"/>
        <dbReference type="ChEBI" id="CHEBI:57692"/>
        <dbReference type="ChEBI" id="CHEBI:74257"/>
        <dbReference type="ChEBI" id="CHEBI:456215"/>
        <dbReference type="EC" id="2.7.1.180"/>
    </reaction>
</comment>
<evidence type="ECO:0000313" key="13">
    <source>
        <dbReference type="Proteomes" id="UP000294581"/>
    </source>
</evidence>
<dbReference type="GO" id="GO:0016740">
    <property type="term" value="F:transferase activity"/>
    <property type="evidence" value="ECO:0007669"/>
    <property type="project" value="UniProtKB-UniRule"/>
</dbReference>
<keyword evidence="13" id="KW-1185">Reference proteome</keyword>
<evidence type="ECO:0000256" key="3">
    <source>
        <dbReference type="ARBA" id="ARBA00022630"/>
    </source>
</evidence>
<organism evidence="12 13">
    <name type="scientific">Alicyclobacillus sacchari</name>
    <dbReference type="NCBI Taxonomy" id="392010"/>
    <lineage>
        <taxon>Bacteria</taxon>
        <taxon>Bacillati</taxon>
        <taxon>Bacillota</taxon>
        <taxon>Bacilli</taxon>
        <taxon>Bacillales</taxon>
        <taxon>Alicyclobacillaceae</taxon>
        <taxon>Alicyclobacillus</taxon>
    </lineage>
</organism>
<evidence type="ECO:0000256" key="9">
    <source>
        <dbReference type="ARBA" id="ARBA00048540"/>
    </source>
</evidence>
<keyword evidence="12" id="KW-0449">Lipoprotein</keyword>
<dbReference type="Proteomes" id="UP000294581">
    <property type="component" value="Unassembled WGS sequence"/>
</dbReference>
<evidence type="ECO:0000256" key="10">
    <source>
        <dbReference type="PIRNR" id="PIRNR006268"/>
    </source>
</evidence>
<gene>
    <name evidence="12" type="ORF">C7445_10897</name>
</gene>
<dbReference type="Gene3D" id="3.10.520.10">
    <property type="entry name" value="ApbE-like domains"/>
    <property type="match status" value="1"/>
</dbReference>
<dbReference type="InterPro" id="IPR024932">
    <property type="entry name" value="ApbE"/>
</dbReference>
<keyword evidence="4 10" id="KW-0808">Transferase</keyword>
<dbReference type="PIRSF" id="PIRSF006268">
    <property type="entry name" value="ApbE"/>
    <property type="match status" value="1"/>
</dbReference>
<evidence type="ECO:0000256" key="4">
    <source>
        <dbReference type="ARBA" id="ARBA00022679"/>
    </source>
</evidence>
<accession>A0A4R8LL61</accession>
<evidence type="ECO:0000256" key="11">
    <source>
        <dbReference type="PIRSR" id="PIRSR006268-2"/>
    </source>
</evidence>
<dbReference type="EMBL" id="SORF01000008">
    <property type="protein sequence ID" value="TDY45274.1"/>
    <property type="molecule type" value="Genomic_DNA"/>
</dbReference>
<dbReference type="GO" id="GO:0046872">
    <property type="term" value="F:metal ion binding"/>
    <property type="evidence" value="ECO:0007669"/>
    <property type="project" value="UniProtKB-UniRule"/>
</dbReference>
<dbReference type="PANTHER" id="PTHR30040">
    <property type="entry name" value="THIAMINE BIOSYNTHESIS LIPOPROTEIN APBE"/>
    <property type="match status" value="1"/>
</dbReference>
<feature type="binding site" evidence="11">
    <location>
        <position position="265"/>
    </location>
    <ligand>
        <name>Mg(2+)</name>
        <dbReference type="ChEBI" id="CHEBI:18420"/>
    </ligand>
</feature>
<comment type="caution">
    <text evidence="12">The sequence shown here is derived from an EMBL/GenBank/DDBJ whole genome shotgun (WGS) entry which is preliminary data.</text>
</comment>
<comment type="cofactor">
    <cofactor evidence="11">
        <name>Mg(2+)</name>
        <dbReference type="ChEBI" id="CHEBI:18420"/>
    </cofactor>
    <cofactor evidence="11">
        <name>Mn(2+)</name>
        <dbReference type="ChEBI" id="CHEBI:29035"/>
    </cofactor>
    <text evidence="11">Magnesium. Can also use manganese.</text>
</comment>
<dbReference type="InterPro" id="IPR003374">
    <property type="entry name" value="ApbE-like_sf"/>
</dbReference>
<evidence type="ECO:0000256" key="1">
    <source>
        <dbReference type="ARBA" id="ARBA00011955"/>
    </source>
</evidence>
<dbReference type="SUPFAM" id="SSF143631">
    <property type="entry name" value="ApbE-like"/>
    <property type="match status" value="1"/>
</dbReference>